<comment type="similarity">
    <text evidence="4">Belongs to the class I-like SAM-binding methyltransferase superfamily.</text>
</comment>
<keyword evidence="3" id="KW-0949">S-adenosyl-L-methionine</keyword>
<dbReference type="GO" id="GO:0016740">
    <property type="term" value="F:transferase activity"/>
    <property type="evidence" value="ECO:0007669"/>
    <property type="project" value="UniProtKB-KW"/>
</dbReference>
<dbReference type="Proteomes" id="UP001362999">
    <property type="component" value="Unassembled WGS sequence"/>
</dbReference>
<dbReference type="Gene3D" id="3.40.50.150">
    <property type="entry name" value="Vaccinia Virus protein VP39"/>
    <property type="match status" value="1"/>
</dbReference>
<accession>A0AAW0C2Q8</accession>
<evidence type="ECO:0000313" key="6">
    <source>
        <dbReference type="Proteomes" id="UP001362999"/>
    </source>
</evidence>
<evidence type="ECO:0008006" key="7">
    <source>
        <dbReference type="Google" id="ProtNLM"/>
    </source>
</evidence>
<keyword evidence="2" id="KW-0808">Transferase</keyword>
<evidence type="ECO:0000313" key="5">
    <source>
        <dbReference type="EMBL" id="KAK7032966.1"/>
    </source>
</evidence>
<reference evidence="5 6" key="1">
    <citation type="journal article" date="2024" name="J Genomics">
        <title>Draft genome sequencing and assembly of Favolaschia claudopus CIRM-BRFM 2984 isolated from oak limbs.</title>
        <authorList>
            <person name="Navarro D."/>
            <person name="Drula E."/>
            <person name="Chaduli D."/>
            <person name="Cazenave R."/>
            <person name="Ahrendt S."/>
            <person name="Wang J."/>
            <person name="Lipzen A."/>
            <person name="Daum C."/>
            <person name="Barry K."/>
            <person name="Grigoriev I.V."/>
            <person name="Favel A."/>
            <person name="Rosso M.N."/>
            <person name="Martin F."/>
        </authorList>
    </citation>
    <scope>NUCLEOTIDE SEQUENCE [LARGE SCALE GENOMIC DNA]</scope>
    <source>
        <strain evidence="5 6">CIRM-BRFM 2984</strain>
    </source>
</reference>
<evidence type="ECO:0000256" key="3">
    <source>
        <dbReference type="ARBA" id="ARBA00022691"/>
    </source>
</evidence>
<dbReference type="SUPFAM" id="SSF53335">
    <property type="entry name" value="S-adenosyl-L-methionine-dependent methyltransferases"/>
    <property type="match status" value="1"/>
</dbReference>
<protein>
    <recommendedName>
        <fullName evidence="7">Methyltransferase ausD</fullName>
    </recommendedName>
</protein>
<organism evidence="5 6">
    <name type="scientific">Favolaschia claudopus</name>
    <dbReference type="NCBI Taxonomy" id="2862362"/>
    <lineage>
        <taxon>Eukaryota</taxon>
        <taxon>Fungi</taxon>
        <taxon>Dikarya</taxon>
        <taxon>Basidiomycota</taxon>
        <taxon>Agaricomycotina</taxon>
        <taxon>Agaricomycetes</taxon>
        <taxon>Agaricomycetidae</taxon>
        <taxon>Agaricales</taxon>
        <taxon>Marasmiineae</taxon>
        <taxon>Mycenaceae</taxon>
        <taxon>Favolaschia</taxon>
    </lineage>
</organism>
<evidence type="ECO:0000256" key="1">
    <source>
        <dbReference type="ARBA" id="ARBA00005179"/>
    </source>
</evidence>
<evidence type="ECO:0000256" key="4">
    <source>
        <dbReference type="ARBA" id="ARBA00038314"/>
    </source>
</evidence>
<dbReference type="AlphaFoldDB" id="A0AAW0C2Q8"/>
<keyword evidence="6" id="KW-1185">Reference proteome</keyword>
<comment type="pathway">
    <text evidence="1">Secondary metabolite biosynthesis.</text>
</comment>
<gene>
    <name evidence="5" type="ORF">R3P38DRAFT_3186511</name>
</gene>
<dbReference type="PANTHER" id="PTHR35897">
    <property type="entry name" value="METHYLTRANSFERASE AUSD"/>
    <property type="match status" value="1"/>
</dbReference>
<name>A0AAW0C2Q8_9AGAR</name>
<dbReference type="PANTHER" id="PTHR35897:SF1">
    <property type="entry name" value="METHYLTRANSFERASE AUSD"/>
    <property type="match status" value="1"/>
</dbReference>
<comment type="caution">
    <text evidence="5">The sequence shown here is derived from an EMBL/GenBank/DDBJ whole genome shotgun (WGS) entry which is preliminary data.</text>
</comment>
<evidence type="ECO:0000256" key="2">
    <source>
        <dbReference type="ARBA" id="ARBA00022679"/>
    </source>
</evidence>
<proteinExistence type="inferred from homology"/>
<dbReference type="InterPro" id="IPR051654">
    <property type="entry name" value="Meroterpenoid_MTases"/>
</dbReference>
<dbReference type="InterPro" id="IPR029063">
    <property type="entry name" value="SAM-dependent_MTases_sf"/>
</dbReference>
<dbReference type="EMBL" id="JAWWNJ010000023">
    <property type="protein sequence ID" value="KAK7032966.1"/>
    <property type="molecule type" value="Genomic_DNA"/>
</dbReference>
<sequence>MTEPPQDNHTYANEQEFDFLKTQTGIQDDQALTAHVAAVQKKALEVYNYPCIERYGFIKLKIDKFPPAYEHVLRLGSTIPGAMLLDVGCCFGNDLRKIASDGFPVRNLIGSDLRQGFWDLGHELFRTTPETFPAAFAAGDVLDPAFLSLSSDPVPPVDLGSLTSLNALRGQLSAIHSASVFHLFDEGVQLELARKLAGLLVRRPGSIIFGCHGAHPTKGPVLGVNGRQMFCHSPESWRNMWDGEVFPRGSVEVSSHIVNAGKILNDTTDFYMLFWAVKLL</sequence>